<evidence type="ECO:0000313" key="1">
    <source>
        <dbReference type="EMBL" id="CAF1138916.1"/>
    </source>
</evidence>
<dbReference type="AlphaFoldDB" id="A0A814S0M0"/>
<gene>
    <name evidence="1" type="ORF">OXX778_LOCUS22811</name>
</gene>
<name>A0A814S0M0_9BILA</name>
<accession>A0A814S0M0</accession>
<dbReference type="EMBL" id="CAJNOC010010324">
    <property type="protein sequence ID" value="CAF1138916.1"/>
    <property type="molecule type" value="Genomic_DNA"/>
</dbReference>
<protein>
    <submittedName>
        <fullName evidence="1">Uncharacterized protein</fullName>
    </submittedName>
</protein>
<dbReference type="Proteomes" id="UP000663879">
    <property type="component" value="Unassembled WGS sequence"/>
</dbReference>
<reference evidence="1" key="1">
    <citation type="submission" date="2021-02" db="EMBL/GenBank/DDBJ databases">
        <authorList>
            <person name="Nowell W R."/>
        </authorList>
    </citation>
    <scope>NUCLEOTIDE SEQUENCE</scope>
    <source>
        <strain evidence="1">Ploen Becks lab</strain>
    </source>
</reference>
<proteinExistence type="predicted"/>
<sequence length="259" mass="30124">MQINKKLNNSDILPTNNDSGKKYLFQKNCQACNTQLSKIPKGRVYRVQKENVIRILNQFGTKSKNIIKPYDYVCDSCISSCKSKSKKLKEVNDSLDLIIKRFDHKKCSICSKSYNYQKLTRISNEAILDCLVETNIYIHSGSRCCASHLDENLMLTEDALKLLIPFKNKLKIKSDNVEMIINRFREVSKQNNIFQKFSELNDIDDKTCIRTTGFTIREFQTIKEYLTDMRNREERSINQALAVYLFWLKTGLDQETLAA</sequence>
<comment type="caution">
    <text evidence="1">The sequence shown here is derived from an EMBL/GenBank/DDBJ whole genome shotgun (WGS) entry which is preliminary data.</text>
</comment>
<evidence type="ECO:0000313" key="2">
    <source>
        <dbReference type="Proteomes" id="UP000663879"/>
    </source>
</evidence>
<organism evidence="1 2">
    <name type="scientific">Brachionus calyciflorus</name>
    <dbReference type="NCBI Taxonomy" id="104777"/>
    <lineage>
        <taxon>Eukaryota</taxon>
        <taxon>Metazoa</taxon>
        <taxon>Spiralia</taxon>
        <taxon>Gnathifera</taxon>
        <taxon>Rotifera</taxon>
        <taxon>Eurotatoria</taxon>
        <taxon>Monogononta</taxon>
        <taxon>Pseudotrocha</taxon>
        <taxon>Ploima</taxon>
        <taxon>Brachionidae</taxon>
        <taxon>Brachionus</taxon>
    </lineage>
</organism>
<keyword evidence="2" id="KW-1185">Reference proteome</keyword>